<dbReference type="OrthoDB" id="9788689at2"/>
<dbReference type="PROSITE" id="PS51409">
    <property type="entry name" value="ARGINASE_2"/>
    <property type="match status" value="1"/>
</dbReference>
<dbReference type="AlphaFoldDB" id="A0A437LXB3"/>
<dbReference type="Proteomes" id="UP000282957">
    <property type="component" value="Unassembled WGS sequence"/>
</dbReference>
<dbReference type="InterPro" id="IPR005925">
    <property type="entry name" value="Agmatinase-rel"/>
</dbReference>
<accession>A0A437LXB3</accession>
<feature type="binding site" evidence="4">
    <location>
        <position position="244"/>
    </location>
    <ligand>
        <name>Mn(2+)</name>
        <dbReference type="ChEBI" id="CHEBI:29035"/>
        <label>1</label>
    </ligand>
</feature>
<dbReference type="CDD" id="cd11592">
    <property type="entry name" value="Agmatinase_PAH"/>
    <property type="match status" value="1"/>
</dbReference>
<feature type="binding site" evidence="4">
    <location>
        <position position="152"/>
    </location>
    <ligand>
        <name>Mn(2+)</name>
        <dbReference type="ChEBI" id="CHEBI:29035"/>
        <label>1</label>
    </ligand>
</feature>
<dbReference type="GO" id="GO:0046872">
    <property type="term" value="F:metal ion binding"/>
    <property type="evidence" value="ECO:0007669"/>
    <property type="project" value="UniProtKB-KW"/>
</dbReference>
<dbReference type="PANTHER" id="PTHR11358:SF26">
    <property type="entry name" value="GUANIDINO ACID HYDROLASE, MITOCHONDRIAL"/>
    <property type="match status" value="1"/>
</dbReference>
<dbReference type="PIRSF" id="PIRSF036979">
    <property type="entry name" value="Arginase"/>
    <property type="match status" value="1"/>
</dbReference>
<keyword evidence="4" id="KW-0464">Manganese</keyword>
<sequence>MPSTWPQPMDGMTTPRFAGPVTFMRLPQVEDASTLDIALLGVPFDLGTTNRAGPRHGPREIRNMSSIIRRVHPVTRVEPCRLCRVADVGDTPTNPADLMISLAMIEERVAEIRAAGAWTLCLGGDHLISLPILRGIHRAQPGLGPLGMVHFDAHSDTNDSYFGGMRFTHGTPFRRAIEEGLLDPARIVQIGIRGSLFDPEDMDWAREQGVRIITIEEFEALGVDATMAEARRVVGEKPAYLTFDVDSLDPAFAPGTGTPEIGGLTPREAQRMLRALRGLNIVGADVVEVAPPFDHGGCTALIGANMMFEILCLMAEARVGG</sequence>
<proteinExistence type="inferred from homology"/>
<evidence type="ECO:0000256" key="4">
    <source>
        <dbReference type="PIRSR" id="PIRSR036979-1"/>
    </source>
</evidence>
<dbReference type="Gene3D" id="3.40.800.10">
    <property type="entry name" value="Ureohydrolase domain"/>
    <property type="match status" value="1"/>
</dbReference>
<comment type="cofactor">
    <cofactor evidence="4">
        <name>Mn(2+)</name>
        <dbReference type="ChEBI" id="CHEBI:29035"/>
    </cofactor>
    <text evidence="4">Binds 2 manganese ions per subunit.</text>
</comment>
<comment type="caution">
    <text evidence="6">The sequence shown here is derived from an EMBL/GenBank/DDBJ whole genome shotgun (WGS) entry which is preliminary data.</text>
</comment>
<name>A0A437LXB3_9PROT</name>
<evidence type="ECO:0000313" key="6">
    <source>
        <dbReference type="EMBL" id="RVT90045.1"/>
    </source>
</evidence>
<dbReference type="PANTHER" id="PTHR11358">
    <property type="entry name" value="ARGINASE/AGMATINASE"/>
    <property type="match status" value="1"/>
</dbReference>
<feature type="binding site" evidence="4">
    <location>
        <position position="126"/>
    </location>
    <ligand>
        <name>Mn(2+)</name>
        <dbReference type="ChEBI" id="CHEBI:29035"/>
        <label>2</label>
    </ligand>
</feature>
<feature type="binding site" evidence="4">
    <location>
        <position position="246"/>
    </location>
    <ligand>
        <name>Mn(2+)</name>
        <dbReference type="ChEBI" id="CHEBI:29035"/>
        <label>1</label>
    </ligand>
</feature>
<dbReference type="Pfam" id="PF00491">
    <property type="entry name" value="Arginase"/>
    <property type="match status" value="1"/>
</dbReference>
<keyword evidence="2 4" id="KW-0479">Metal-binding</keyword>
<feature type="binding site" evidence="4">
    <location>
        <position position="154"/>
    </location>
    <ligand>
        <name>Mn(2+)</name>
        <dbReference type="ChEBI" id="CHEBI:29035"/>
        <label>1</label>
    </ligand>
</feature>
<dbReference type="InterPro" id="IPR023696">
    <property type="entry name" value="Ureohydrolase_dom_sf"/>
</dbReference>
<organism evidence="6 7">
    <name type="scientific">Rhodovarius crocodyli</name>
    <dbReference type="NCBI Taxonomy" id="1979269"/>
    <lineage>
        <taxon>Bacteria</taxon>
        <taxon>Pseudomonadati</taxon>
        <taxon>Pseudomonadota</taxon>
        <taxon>Alphaproteobacteria</taxon>
        <taxon>Acetobacterales</taxon>
        <taxon>Roseomonadaceae</taxon>
        <taxon>Rhodovarius</taxon>
    </lineage>
</organism>
<dbReference type="GO" id="GO:0033389">
    <property type="term" value="P:putrescine biosynthetic process from arginine, via agmatine"/>
    <property type="evidence" value="ECO:0007669"/>
    <property type="project" value="TreeGrafter"/>
</dbReference>
<evidence type="ECO:0000256" key="5">
    <source>
        <dbReference type="RuleBase" id="RU003684"/>
    </source>
</evidence>
<keyword evidence="7" id="KW-1185">Reference proteome</keyword>
<gene>
    <name evidence="6" type="primary">speB</name>
    <name evidence="6" type="ORF">EOD42_24280</name>
</gene>
<reference evidence="6 7" key="1">
    <citation type="submission" date="2019-01" db="EMBL/GenBank/DDBJ databases">
        <authorList>
            <person name="Chen W.-M."/>
        </authorList>
    </citation>
    <scope>NUCLEOTIDE SEQUENCE [LARGE SCALE GENOMIC DNA]</scope>
    <source>
        <strain evidence="6 7">CCP-6</strain>
    </source>
</reference>
<dbReference type="PRINTS" id="PR00116">
    <property type="entry name" value="ARGINASE"/>
</dbReference>
<keyword evidence="3 5" id="KW-0378">Hydrolase</keyword>
<dbReference type="EC" id="3.5.3.11" evidence="6"/>
<dbReference type="PROSITE" id="PS01053">
    <property type="entry name" value="ARGINASE_1"/>
    <property type="match status" value="1"/>
</dbReference>
<dbReference type="SUPFAM" id="SSF52768">
    <property type="entry name" value="Arginase/deacetylase"/>
    <property type="match status" value="1"/>
</dbReference>
<feature type="binding site" evidence="4">
    <location>
        <position position="156"/>
    </location>
    <ligand>
        <name>Mn(2+)</name>
        <dbReference type="ChEBI" id="CHEBI:29035"/>
        <label>1</label>
    </ligand>
</feature>
<evidence type="ECO:0000313" key="7">
    <source>
        <dbReference type="Proteomes" id="UP000282957"/>
    </source>
</evidence>
<dbReference type="NCBIfam" id="TIGR01230">
    <property type="entry name" value="agmatinase"/>
    <property type="match status" value="1"/>
</dbReference>
<dbReference type="GO" id="GO:0008783">
    <property type="term" value="F:agmatinase activity"/>
    <property type="evidence" value="ECO:0007669"/>
    <property type="project" value="UniProtKB-EC"/>
</dbReference>
<dbReference type="InterPro" id="IPR006035">
    <property type="entry name" value="Ureohydrolase"/>
</dbReference>
<comment type="similarity">
    <text evidence="1">Belongs to the arginase family. Agmatinase subfamily.</text>
</comment>
<dbReference type="EMBL" id="SACL01000015">
    <property type="protein sequence ID" value="RVT90045.1"/>
    <property type="molecule type" value="Genomic_DNA"/>
</dbReference>
<dbReference type="InterPro" id="IPR020855">
    <property type="entry name" value="Ureohydrolase_Mn_BS"/>
</dbReference>
<evidence type="ECO:0000256" key="1">
    <source>
        <dbReference type="ARBA" id="ARBA00009227"/>
    </source>
</evidence>
<protein>
    <submittedName>
        <fullName evidence="6">Agmatinase</fullName>
        <ecNumber evidence="6">3.5.3.11</ecNumber>
    </submittedName>
</protein>
<evidence type="ECO:0000256" key="3">
    <source>
        <dbReference type="ARBA" id="ARBA00022801"/>
    </source>
</evidence>
<evidence type="ECO:0000256" key="2">
    <source>
        <dbReference type="ARBA" id="ARBA00022723"/>
    </source>
</evidence>